<sequence>MPVLFIPNTTSEKKEKTDVLDAALEPSVQDCLLSFVDGIDVDYSYPVGMIDGTTNLNSRFTMRCMLVMFTGDHPAQCKFAGFSTGGFSGCRRCIVPSRWRETPGVGVGGVTEYINSRRSYRQSNVTRDMVSLQEAATKLSACETISQRKEITKSSGVVHKTRAWRLFKTLGLDLSQDCTFDVMHVLALCLFKKFIALLKKETADHPEWKEAVTRAMAEVQKKKPSSIAGRIRFEEGIGPNSAILEHVAGYNKVKTNSRNMEATFTSHYTRLFYGKCLLQRWEDDDGLMPAERSLALVHRHLTSHPSSETGCFPSHADGVVVVTSLKAAKEMWQKIISENFPERSCGTKIQEQGIGIATKRCRLSDVTRTMKIYLTRYWRERLSVPSDPLVDFQTKFSTLKSVLVRGTIFKPGDHVVVLDERRDDISYDWNWKAVVVRLIRHSCAGRTEMFVECSWSYYNTSSTVQRGETIVNQQVDCFSGMQLLASSVRSHGSDD</sequence>
<dbReference type="AlphaFoldDB" id="A0ABD3IDX5"/>
<comment type="caution">
    <text evidence="1">The sequence shown here is derived from an EMBL/GenBank/DDBJ whole genome shotgun (WGS) entry which is preliminary data.</text>
</comment>
<accession>A0ABD3IDX5</accession>
<dbReference type="EMBL" id="JBJQOH010000001">
    <property type="protein sequence ID" value="KAL3701304.1"/>
    <property type="molecule type" value="Genomic_DNA"/>
</dbReference>
<organism evidence="1 2">
    <name type="scientific">Riccia sorocarpa</name>
    <dbReference type="NCBI Taxonomy" id="122646"/>
    <lineage>
        <taxon>Eukaryota</taxon>
        <taxon>Viridiplantae</taxon>
        <taxon>Streptophyta</taxon>
        <taxon>Embryophyta</taxon>
        <taxon>Marchantiophyta</taxon>
        <taxon>Marchantiopsida</taxon>
        <taxon>Marchantiidae</taxon>
        <taxon>Marchantiales</taxon>
        <taxon>Ricciaceae</taxon>
        <taxon>Riccia</taxon>
    </lineage>
</organism>
<name>A0ABD3IDX5_9MARC</name>
<evidence type="ECO:0000313" key="1">
    <source>
        <dbReference type="EMBL" id="KAL3701304.1"/>
    </source>
</evidence>
<gene>
    <name evidence="1" type="ORF">R1sor_019326</name>
</gene>
<reference evidence="1 2" key="1">
    <citation type="submission" date="2024-09" db="EMBL/GenBank/DDBJ databases">
        <title>Chromosome-scale assembly of Riccia sorocarpa.</title>
        <authorList>
            <person name="Paukszto L."/>
        </authorList>
    </citation>
    <scope>NUCLEOTIDE SEQUENCE [LARGE SCALE GENOMIC DNA]</scope>
    <source>
        <strain evidence="1">LP-2024</strain>
        <tissue evidence="1">Aerial parts of the thallus</tissue>
    </source>
</reference>
<dbReference type="Proteomes" id="UP001633002">
    <property type="component" value="Unassembled WGS sequence"/>
</dbReference>
<evidence type="ECO:0008006" key="3">
    <source>
        <dbReference type="Google" id="ProtNLM"/>
    </source>
</evidence>
<keyword evidence="2" id="KW-1185">Reference proteome</keyword>
<proteinExistence type="predicted"/>
<protein>
    <recommendedName>
        <fullName evidence="3">DUF5641 domain-containing protein</fullName>
    </recommendedName>
</protein>
<evidence type="ECO:0000313" key="2">
    <source>
        <dbReference type="Proteomes" id="UP001633002"/>
    </source>
</evidence>